<dbReference type="AlphaFoldDB" id="M5GFJ2"/>
<proteinExistence type="predicted"/>
<protein>
    <submittedName>
        <fullName evidence="2">Uncharacterized protein</fullName>
    </submittedName>
</protein>
<evidence type="ECO:0000313" key="2">
    <source>
        <dbReference type="EMBL" id="EJU06357.1"/>
    </source>
</evidence>
<dbReference type="GeneID" id="63686621"/>
<dbReference type="RefSeq" id="XP_040633251.1">
    <property type="nucleotide sequence ID" value="XM_040771559.1"/>
</dbReference>
<evidence type="ECO:0000313" key="3">
    <source>
        <dbReference type="Proteomes" id="UP000030653"/>
    </source>
</evidence>
<organism evidence="2 3">
    <name type="scientific">Dacryopinax primogenitus (strain DJM 731)</name>
    <name type="common">Brown rot fungus</name>
    <dbReference type="NCBI Taxonomy" id="1858805"/>
    <lineage>
        <taxon>Eukaryota</taxon>
        <taxon>Fungi</taxon>
        <taxon>Dikarya</taxon>
        <taxon>Basidiomycota</taxon>
        <taxon>Agaricomycotina</taxon>
        <taxon>Dacrymycetes</taxon>
        <taxon>Dacrymycetales</taxon>
        <taxon>Dacrymycetaceae</taxon>
        <taxon>Dacryopinax</taxon>
    </lineage>
</organism>
<dbReference type="EMBL" id="JH795855">
    <property type="protein sequence ID" value="EJU06357.1"/>
    <property type="molecule type" value="Genomic_DNA"/>
</dbReference>
<keyword evidence="3" id="KW-1185">Reference proteome</keyword>
<sequence length="451" mass="49372">MGKWTQLHVETVLTDKMRSMVHSVMQDIKLNEFDPPMSFDAFVEHLDTNNAFVRQLVELMVMETADTRKYPRHSESTHISGRTFNKLQFLSSRYHVSGSRRSSTRRSEIVPPIDTERVARIPDLANAGWTDLAEEIAHDEEMLELSLGDFPLATGGLGGRYELMLQDGVDLDASIPRRRQATTPPWNASIPPLNDGTSSTTGLDATLLGRLRGSTPNPTSPPSTGPMRQQSSRRPPRGRMVDFNEYTGRLRAARRAHDGRPRTASGDFIEEDNAIASPISHAYRVDSSTDAYRDGPSDNDDPLEPFIRPRPYRQAPSSHDYATLESAVRRHLISGRLRRGGIPPPENIADIAAFQNSTHLTVGSGVTAPRSIIDGSPTTFLRSPSPLISLFEGNEHILNGHRSHSFAPSSTAARTEATHLATLRSSTPGSVGAAEGETTSSSGPVGAPEWA</sequence>
<name>M5GFJ2_DACPD</name>
<evidence type="ECO:0000256" key="1">
    <source>
        <dbReference type="SAM" id="MobiDB-lite"/>
    </source>
</evidence>
<dbReference type="OMA" id="PWFRHEL"/>
<reference evidence="2 3" key="1">
    <citation type="journal article" date="2012" name="Science">
        <title>The Paleozoic origin of enzymatic lignin decomposition reconstructed from 31 fungal genomes.</title>
        <authorList>
            <person name="Floudas D."/>
            <person name="Binder M."/>
            <person name="Riley R."/>
            <person name="Barry K."/>
            <person name="Blanchette R.A."/>
            <person name="Henrissat B."/>
            <person name="Martinez A.T."/>
            <person name="Otillar R."/>
            <person name="Spatafora J.W."/>
            <person name="Yadav J.S."/>
            <person name="Aerts A."/>
            <person name="Benoit I."/>
            <person name="Boyd A."/>
            <person name="Carlson A."/>
            <person name="Copeland A."/>
            <person name="Coutinho P.M."/>
            <person name="de Vries R.P."/>
            <person name="Ferreira P."/>
            <person name="Findley K."/>
            <person name="Foster B."/>
            <person name="Gaskell J."/>
            <person name="Glotzer D."/>
            <person name="Gorecki P."/>
            <person name="Heitman J."/>
            <person name="Hesse C."/>
            <person name="Hori C."/>
            <person name="Igarashi K."/>
            <person name="Jurgens J.A."/>
            <person name="Kallen N."/>
            <person name="Kersten P."/>
            <person name="Kohler A."/>
            <person name="Kuees U."/>
            <person name="Kumar T.K.A."/>
            <person name="Kuo A."/>
            <person name="LaButti K."/>
            <person name="Larrondo L.F."/>
            <person name="Lindquist E."/>
            <person name="Ling A."/>
            <person name="Lombard V."/>
            <person name="Lucas S."/>
            <person name="Lundell T."/>
            <person name="Martin R."/>
            <person name="McLaughlin D.J."/>
            <person name="Morgenstern I."/>
            <person name="Morin E."/>
            <person name="Murat C."/>
            <person name="Nagy L.G."/>
            <person name="Nolan M."/>
            <person name="Ohm R.A."/>
            <person name="Patyshakuliyeva A."/>
            <person name="Rokas A."/>
            <person name="Ruiz-Duenas F.J."/>
            <person name="Sabat G."/>
            <person name="Salamov A."/>
            <person name="Samejima M."/>
            <person name="Schmutz J."/>
            <person name="Slot J.C."/>
            <person name="St John F."/>
            <person name="Stenlid J."/>
            <person name="Sun H."/>
            <person name="Sun S."/>
            <person name="Syed K."/>
            <person name="Tsang A."/>
            <person name="Wiebenga A."/>
            <person name="Young D."/>
            <person name="Pisabarro A."/>
            <person name="Eastwood D.C."/>
            <person name="Martin F."/>
            <person name="Cullen D."/>
            <person name="Grigoriev I.V."/>
            <person name="Hibbett D.S."/>
        </authorList>
    </citation>
    <scope>NUCLEOTIDE SEQUENCE [LARGE SCALE GENOMIC DNA]</scope>
    <source>
        <strain evidence="2 3">DJM-731 SS1</strain>
    </source>
</reference>
<dbReference type="STRING" id="1858805.M5GFJ2"/>
<feature type="region of interest" description="Disordered" evidence="1">
    <location>
        <begin position="423"/>
        <end position="451"/>
    </location>
</feature>
<dbReference type="Proteomes" id="UP000030653">
    <property type="component" value="Unassembled WGS sequence"/>
</dbReference>
<dbReference type="OrthoDB" id="3253137at2759"/>
<feature type="region of interest" description="Disordered" evidence="1">
    <location>
        <begin position="180"/>
        <end position="242"/>
    </location>
</feature>
<accession>M5GFJ2</accession>
<gene>
    <name evidence="2" type="ORF">DACRYDRAFT_19545</name>
</gene>
<dbReference type="HOGENOM" id="CLU_606933_0_0_1"/>